<evidence type="ECO:0000313" key="13">
    <source>
        <dbReference type="EMBL" id="KAG1312466.1"/>
    </source>
</evidence>
<dbReference type="GO" id="GO:0051301">
    <property type="term" value="P:cell division"/>
    <property type="evidence" value="ECO:0007669"/>
    <property type="project" value="UniProtKB-KW"/>
</dbReference>
<protein>
    <submittedName>
        <fullName evidence="13">Uncharacterized protein</fullName>
    </submittedName>
</protein>
<dbReference type="InterPro" id="IPR006671">
    <property type="entry name" value="Cyclin_N"/>
</dbReference>
<dbReference type="Gene3D" id="1.10.472.10">
    <property type="entry name" value="Cyclin-like"/>
    <property type="match status" value="2"/>
</dbReference>
<name>A0A9P6XFF9_RHIOR</name>
<feature type="compositionally biased region" description="Basic and acidic residues" evidence="9">
    <location>
        <begin position="1"/>
        <end position="16"/>
    </location>
</feature>
<feature type="transmembrane region" description="Helical" evidence="10">
    <location>
        <begin position="554"/>
        <end position="576"/>
    </location>
</feature>
<dbReference type="InterPro" id="IPR004367">
    <property type="entry name" value="Cyclin_C-dom"/>
</dbReference>
<keyword evidence="6 10" id="KW-0472">Membrane</keyword>
<feature type="domain" description="Cyclin C-terminal" evidence="12">
    <location>
        <begin position="359"/>
        <end position="474"/>
    </location>
</feature>
<feature type="region of interest" description="Disordered" evidence="9">
    <location>
        <begin position="1"/>
        <end position="56"/>
    </location>
</feature>
<dbReference type="InterPro" id="IPR007305">
    <property type="entry name" value="Vesicle_transpt_Got1/SFT2"/>
</dbReference>
<evidence type="ECO:0000256" key="3">
    <source>
        <dbReference type="ARBA" id="ARBA00022692"/>
    </source>
</evidence>
<dbReference type="GO" id="GO:0016192">
    <property type="term" value="P:vesicle-mediated transport"/>
    <property type="evidence" value="ECO:0007669"/>
    <property type="project" value="InterPro"/>
</dbReference>
<evidence type="ECO:0000256" key="4">
    <source>
        <dbReference type="ARBA" id="ARBA00022989"/>
    </source>
</evidence>
<dbReference type="GO" id="GO:0005737">
    <property type="term" value="C:cytoplasm"/>
    <property type="evidence" value="ECO:0007669"/>
    <property type="project" value="UniProtKB-ARBA"/>
</dbReference>
<evidence type="ECO:0000256" key="7">
    <source>
        <dbReference type="ARBA" id="ARBA00023306"/>
    </source>
</evidence>
<dbReference type="GO" id="GO:0016020">
    <property type="term" value="C:membrane"/>
    <property type="evidence" value="ECO:0007669"/>
    <property type="project" value="UniProtKB-SubCell"/>
</dbReference>
<feature type="transmembrane region" description="Helical" evidence="10">
    <location>
        <begin position="616"/>
        <end position="634"/>
    </location>
</feature>
<organism evidence="13 14">
    <name type="scientific">Rhizopus oryzae</name>
    <name type="common">Mucormycosis agent</name>
    <name type="synonym">Rhizopus arrhizus var. delemar</name>
    <dbReference type="NCBI Taxonomy" id="64495"/>
    <lineage>
        <taxon>Eukaryota</taxon>
        <taxon>Fungi</taxon>
        <taxon>Fungi incertae sedis</taxon>
        <taxon>Mucoromycota</taxon>
        <taxon>Mucoromycotina</taxon>
        <taxon>Mucoromycetes</taxon>
        <taxon>Mucorales</taxon>
        <taxon>Mucorineae</taxon>
        <taxon>Rhizopodaceae</taxon>
        <taxon>Rhizopus</taxon>
    </lineage>
</organism>
<gene>
    <name evidence="13" type="ORF">G6F64_003002</name>
</gene>
<feature type="compositionally biased region" description="Polar residues" evidence="9">
    <location>
        <begin position="17"/>
        <end position="41"/>
    </location>
</feature>
<dbReference type="Proteomes" id="UP000716291">
    <property type="component" value="Unassembled WGS sequence"/>
</dbReference>
<dbReference type="SMART" id="SM01332">
    <property type="entry name" value="Cyclin_C"/>
    <property type="match status" value="1"/>
</dbReference>
<evidence type="ECO:0000256" key="5">
    <source>
        <dbReference type="ARBA" id="ARBA00023127"/>
    </source>
</evidence>
<evidence type="ECO:0000256" key="6">
    <source>
        <dbReference type="ARBA" id="ARBA00023136"/>
    </source>
</evidence>
<dbReference type="EMBL" id="JAANQT010000277">
    <property type="protein sequence ID" value="KAG1312466.1"/>
    <property type="molecule type" value="Genomic_DNA"/>
</dbReference>
<dbReference type="PROSITE" id="PS00292">
    <property type="entry name" value="CYCLINS"/>
    <property type="match status" value="1"/>
</dbReference>
<keyword evidence="4 10" id="KW-1133">Transmembrane helix</keyword>
<evidence type="ECO:0000256" key="1">
    <source>
        <dbReference type="ARBA" id="ARBA00004141"/>
    </source>
</evidence>
<dbReference type="Pfam" id="PF04178">
    <property type="entry name" value="Got1"/>
    <property type="match status" value="1"/>
</dbReference>
<comment type="similarity">
    <text evidence="8">Belongs to the cyclin family.</text>
</comment>
<feature type="transmembrane region" description="Helical" evidence="10">
    <location>
        <begin position="582"/>
        <end position="604"/>
    </location>
</feature>
<dbReference type="InterPro" id="IPR013763">
    <property type="entry name" value="Cyclin-like_dom"/>
</dbReference>
<dbReference type="AlphaFoldDB" id="A0A9P6XFF9"/>
<keyword evidence="14" id="KW-1185">Reference proteome</keyword>
<dbReference type="FunFam" id="1.10.472.10:FF:000001">
    <property type="entry name" value="G2/mitotic-specific cyclin"/>
    <property type="match status" value="1"/>
</dbReference>
<dbReference type="SUPFAM" id="SSF47954">
    <property type="entry name" value="Cyclin-like"/>
    <property type="match status" value="2"/>
</dbReference>
<evidence type="ECO:0000256" key="9">
    <source>
        <dbReference type="SAM" id="MobiDB-lite"/>
    </source>
</evidence>
<evidence type="ECO:0000313" key="14">
    <source>
        <dbReference type="Proteomes" id="UP000716291"/>
    </source>
</evidence>
<dbReference type="SMART" id="SM00385">
    <property type="entry name" value="CYCLIN"/>
    <property type="match status" value="2"/>
</dbReference>
<evidence type="ECO:0000256" key="10">
    <source>
        <dbReference type="SAM" id="Phobius"/>
    </source>
</evidence>
<accession>A0A9P6XFF9</accession>
<comment type="caution">
    <text evidence="13">The sequence shown here is derived from an EMBL/GenBank/DDBJ whole genome shotgun (WGS) entry which is preliminary data.</text>
</comment>
<keyword evidence="2" id="KW-0132">Cell division</keyword>
<feature type="domain" description="Cyclin-like" evidence="11">
    <location>
        <begin position="266"/>
        <end position="350"/>
    </location>
</feature>
<dbReference type="InterPro" id="IPR048258">
    <property type="entry name" value="Cyclins_cyclin-box"/>
</dbReference>
<keyword evidence="7" id="KW-0131">Cell cycle</keyword>
<evidence type="ECO:0000259" key="12">
    <source>
        <dbReference type="SMART" id="SM01332"/>
    </source>
</evidence>
<dbReference type="PANTHER" id="PTHR10177">
    <property type="entry name" value="CYCLINS"/>
    <property type="match status" value="1"/>
</dbReference>
<dbReference type="InterPro" id="IPR039361">
    <property type="entry name" value="Cyclin"/>
</dbReference>
<proteinExistence type="inferred from homology"/>
<evidence type="ECO:0000259" key="11">
    <source>
        <dbReference type="SMART" id="SM00385"/>
    </source>
</evidence>
<evidence type="ECO:0000256" key="8">
    <source>
        <dbReference type="RuleBase" id="RU000383"/>
    </source>
</evidence>
<sequence>MNRIIRQRENVTDSKSSELLTKSNNSSHTASKGAINTTIQSQKDRPVLSDKSNNNKKANATVLLNSSKIPGGNKIKVYGDDKPLIKDTQDNKREQEQQELVKDFFEDNKTRYKEKPEHEIAIVPILPIVVPDRMKHLFKKTTPISKRLSTKRSFEADDDEVEECRKKIRLYKEKYFAQDTPPLDFVVDDEAAEYDKQQELRAKNLMLHSKSLLQEVQGNDPMMVAEYADEIFHNLHLAETNNMADGDYATHTQHEITWNTRSILIDWVIETHYLFSLLPETLFLAVNIIDRFLSQRTVALGKLQLVGATALFVATKFEEMYCPALEQFLSTAGESIDEDELVRAECFILQVLDFRLCYANPMNFLRRLLAEDTTADVYTRILSKYFMEVCYVDHRLMNVRPSLMAAASLCLARKMLGQAKWTSDLVKLSGYTINDIKPVVEIILDYLSQPVTHEAFFKKWTSKRLSKASIFVRDWINRYYIGHSLRNFQLSRGNTISLPTNTNASKSAFQSLRESASNTFSNVSSTVQGYIPIGTNIEEEEEEPWYQLSRLERVMAFALCLALGIGCFCLSFFFLPLFLGKFAATFTLGSVLILVSVALLRGPWSHIKHMMSTERLPFTASYVGSMVLTLYAALGARNLILIIIFSALQIIALIWYVGSYIPGGVATLRYGTSYIGRRAASVLPI</sequence>
<dbReference type="GO" id="GO:0012505">
    <property type="term" value="C:endomembrane system"/>
    <property type="evidence" value="ECO:0007669"/>
    <property type="project" value="UniProtKB-ARBA"/>
</dbReference>
<keyword evidence="3 10" id="KW-0812">Transmembrane</keyword>
<dbReference type="InterPro" id="IPR036915">
    <property type="entry name" value="Cyclin-like_sf"/>
</dbReference>
<comment type="subcellular location">
    <subcellularLocation>
        <location evidence="1">Membrane</location>
        <topology evidence="1">Multi-pass membrane protein</topology>
    </subcellularLocation>
</comment>
<keyword evidence="5 8" id="KW-0195">Cyclin</keyword>
<feature type="domain" description="Cyclin-like" evidence="11">
    <location>
        <begin position="363"/>
        <end position="445"/>
    </location>
</feature>
<feature type="transmembrane region" description="Helical" evidence="10">
    <location>
        <begin position="640"/>
        <end position="661"/>
    </location>
</feature>
<reference evidence="13" key="1">
    <citation type="journal article" date="2020" name="Microb. Genom.">
        <title>Genetic diversity of clinical and environmental Mucorales isolates obtained from an investigation of mucormycosis cases among solid organ transplant recipients.</title>
        <authorList>
            <person name="Nguyen M.H."/>
            <person name="Kaul D."/>
            <person name="Muto C."/>
            <person name="Cheng S.J."/>
            <person name="Richter R.A."/>
            <person name="Bruno V.M."/>
            <person name="Liu G."/>
            <person name="Beyhan S."/>
            <person name="Sundermann A.J."/>
            <person name="Mounaud S."/>
            <person name="Pasculle A.W."/>
            <person name="Nierman W.C."/>
            <person name="Driscoll E."/>
            <person name="Cumbie R."/>
            <person name="Clancy C.J."/>
            <person name="Dupont C.L."/>
        </authorList>
    </citation>
    <scope>NUCLEOTIDE SEQUENCE</scope>
    <source>
        <strain evidence="13">GL11</strain>
    </source>
</reference>
<dbReference type="Pfam" id="PF00134">
    <property type="entry name" value="Cyclin_N"/>
    <property type="match status" value="1"/>
</dbReference>
<dbReference type="OrthoDB" id="5590282at2759"/>
<evidence type="ECO:0000256" key="2">
    <source>
        <dbReference type="ARBA" id="ARBA00022618"/>
    </source>
</evidence>
<dbReference type="Pfam" id="PF02984">
    <property type="entry name" value="Cyclin_C"/>
    <property type="match status" value="1"/>
</dbReference>